<dbReference type="PANTHER" id="PTHR23099:SF0">
    <property type="entry name" value="GERM CELL NUCLEAR ACIDIC PROTEIN"/>
    <property type="match status" value="1"/>
</dbReference>
<dbReference type="InterPro" id="IPR006640">
    <property type="entry name" value="SprT-like_domain"/>
</dbReference>
<reference evidence="4" key="1">
    <citation type="submission" date="2025-08" db="UniProtKB">
        <authorList>
            <consortium name="RefSeq"/>
        </authorList>
    </citation>
    <scope>IDENTIFICATION</scope>
    <source>
        <strain evidence="4">11010-0011.00</strain>
        <tissue evidence="4">Whole body</tissue>
    </source>
</reference>
<dbReference type="PANTHER" id="PTHR23099">
    <property type="entry name" value="TRANSCRIPTIONAL REGULATOR"/>
    <property type="match status" value="1"/>
</dbReference>
<accession>A0A6J2TSY4</accession>
<evidence type="ECO:0000256" key="1">
    <source>
        <dbReference type="SAM" id="MobiDB-lite"/>
    </source>
</evidence>
<feature type="region of interest" description="Disordered" evidence="1">
    <location>
        <begin position="91"/>
        <end position="120"/>
    </location>
</feature>
<dbReference type="GO" id="GO:0006974">
    <property type="term" value="P:DNA damage response"/>
    <property type="evidence" value="ECO:0007669"/>
    <property type="project" value="UniProtKB-ARBA"/>
</dbReference>
<evidence type="ECO:0000259" key="2">
    <source>
        <dbReference type="SMART" id="SM00731"/>
    </source>
</evidence>
<evidence type="ECO:0000313" key="4">
    <source>
        <dbReference type="RefSeq" id="XP_030378680.1"/>
    </source>
</evidence>
<feature type="compositionally biased region" description="Acidic residues" evidence="1">
    <location>
        <begin position="201"/>
        <end position="217"/>
    </location>
</feature>
<dbReference type="OrthoDB" id="20772at2759"/>
<dbReference type="Proteomes" id="UP000504634">
    <property type="component" value="Unplaced"/>
</dbReference>
<feature type="region of interest" description="Disordered" evidence="1">
    <location>
        <begin position="201"/>
        <end position="220"/>
    </location>
</feature>
<sequence length="678" mass="75743">MADNLNIYSIMCGIGRLNMNELDYQNGNANHTKSPTADAKSSCKTPETGETDSSGDVGANRKEDSYYSSDVSYIDPSLLLLDTDCESIFKTDTDTDGSERVTMSTPKKRASDDSESGGSAKRLKGVANYKRKYETCSETYSDGSEEEIIVLSSDHEDNEFEKGLKLISSPKTGTVITTRSGRAVHARVEFNFDYSSEQCGADDFEDGDTDYDDDYDDEPKCKKQKNRRISLRSSYSSSDNSSLCDSTSIIYLDLTKPTAIIQSEPPDISVADQDCELKVLIQKFLGLVAAKRRLYTPTDDLDVEENETSEVKVPRFHSFMKSGPPPSPGAPVSIKVIPATPATFDLANNSKLLNSPRRPTTQSERQVKVFNDMVLRANANHLENNTPAHIKEAIDLSGLPSKSQRSQNCRQHRHIYDCLESHPRFYTFIESLNSETSINMCHPDALIHRERDFSTNKETLAKTLFHMLNHKIFHCGLKPVIVWARSMSSSSKCVHSIKAGSGQRESKIMLSKNISHVSVLIKAMLHEMCHAAAFVYHGETGHGDFTRKWAYQAKSQMPELPAIADCMPNYKYSCCLCRRRSFGNIKFEDESDQLRCHYCQFELIVEPHAGDFVHSLSFGHQKPTPYKDFVKKQYLQTTESGHSAKMKAVNTLYLATALSVNRGGERSDESSSMGTGKL</sequence>
<dbReference type="Pfam" id="PF10263">
    <property type="entry name" value="SprT-like"/>
    <property type="match status" value="1"/>
</dbReference>
<protein>
    <submittedName>
        <fullName evidence="4">Uncharacterized protein LOC115627202</fullName>
    </submittedName>
</protein>
<organism evidence="3 4">
    <name type="scientific">Drosophila lebanonensis</name>
    <name type="common">Fruit fly</name>
    <name type="synonym">Scaptodrosophila lebanonensis</name>
    <dbReference type="NCBI Taxonomy" id="7225"/>
    <lineage>
        <taxon>Eukaryota</taxon>
        <taxon>Metazoa</taxon>
        <taxon>Ecdysozoa</taxon>
        <taxon>Arthropoda</taxon>
        <taxon>Hexapoda</taxon>
        <taxon>Insecta</taxon>
        <taxon>Pterygota</taxon>
        <taxon>Neoptera</taxon>
        <taxon>Endopterygota</taxon>
        <taxon>Diptera</taxon>
        <taxon>Brachycera</taxon>
        <taxon>Muscomorpha</taxon>
        <taxon>Ephydroidea</taxon>
        <taxon>Drosophilidae</taxon>
        <taxon>Scaptodrosophila</taxon>
    </lineage>
</organism>
<dbReference type="GeneID" id="115627202"/>
<name>A0A6J2TSY4_DROLE</name>
<evidence type="ECO:0000313" key="3">
    <source>
        <dbReference type="Proteomes" id="UP000504634"/>
    </source>
</evidence>
<dbReference type="GO" id="GO:0005634">
    <property type="term" value="C:nucleus"/>
    <property type="evidence" value="ECO:0007669"/>
    <property type="project" value="TreeGrafter"/>
</dbReference>
<feature type="region of interest" description="Disordered" evidence="1">
    <location>
        <begin position="28"/>
        <end position="62"/>
    </location>
</feature>
<proteinExistence type="predicted"/>
<gene>
    <name evidence="4" type="primary">LOC115627202</name>
</gene>
<feature type="domain" description="SprT-like" evidence="2">
    <location>
        <begin position="458"/>
        <end position="606"/>
    </location>
</feature>
<dbReference type="AlphaFoldDB" id="A0A6J2TSY4"/>
<dbReference type="RefSeq" id="XP_030378680.1">
    <property type="nucleotide sequence ID" value="XM_030522820.1"/>
</dbReference>
<dbReference type="SMART" id="SM00731">
    <property type="entry name" value="SprT"/>
    <property type="match status" value="1"/>
</dbReference>
<keyword evidence="3" id="KW-1185">Reference proteome</keyword>